<dbReference type="InterPro" id="IPR002885">
    <property type="entry name" value="PPR_rpt"/>
</dbReference>
<dbReference type="InterPro" id="IPR046848">
    <property type="entry name" value="E_motif"/>
</dbReference>
<comment type="caution">
    <text evidence="4">The sequence shown here is derived from an EMBL/GenBank/DDBJ whole genome shotgun (WGS) entry which is preliminary data.</text>
</comment>
<dbReference type="Pfam" id="PF20431">
    <property type="entry name" value="E_motif"/>
    <property type="match status" value="1"/>
</dbReference>
<evidence type="ECO:0008006" key="6">
    <source>
        <dbReference type="Google" id="ProtNLM"/>
    </source>
</evidence>
<dbReference type="FunFam" id="1.25.40.10:FF:000073">
    <property type="entry name" value="Pentatricopeptide repeat-containing protein chloroplastic"/>
    <property type="match status" value="1"/>
</dbReference>
<feature type="repeat" description="PPR" evidence="3">
    <location>
        <begin position="354"/>
        <end position="388"/>
    </location>
</feature>
<dbReference type="PANTHER" id="PTHR47926:SF344">
    <property type="entry name" value="OS07G0636900 PROTEIN"/>
    <property type="match status" value="1"/>
</dbReference>
<dbReference type="Proteomes" id="UP000636800">
    <property type="component" value="Chromosome 1"/>
</dbReference>
<proteinExistence type="inferred from homology"/>
<feature type="repeat" description="PPR" evidence="3">
    <location>
        <begin position="79"/>
        <end position="113"/>
    </location>
</feature>
<dbReference type="Pfam" id="PF13812">
    <property type="entry name" value="PPR_3"/>
    <property type="match status" value="1"/>
</dbReference>
<gene>
    <name evidence="4" type="ORF">HPP92_003359</name>
</gene>
<dbReference type="AlphaFoldDB" id="A0A835VIU0"/>
<dbReference type="Pfam" id="PF13041">
    <property type="entry name" value="PPR_2"/>
    <property type="match status" value="1"/>
</dbReference>
<keyword evidence="1" id="KW-0677">Repeat</keyword>
<sequence length="574" mass="63609">MSAAAARTVPVIISLTSQSSNSLFECCTSLRFLQQLHTKIILCGLHLSSFFCSKLAKFYFDFGQPQYAQQAFDQIPTKNLRSWNTMLSGYLKAKEFSEVLHIYQLFRAENQSLSSYSVVFGIRACIKLSLKEGRSIHSDAIKFGLETSTYVSPSLINMYQELGSLSDAEKVLESFERMKELGVKLDTCAAVCLARAYSNFAAAKQGCAIHGLCIKSSSMGSNVFLQTSLLDMYVKSGFTDYANKLFGEMPCKDIVSWSTVVGGLAQCGRAYESLRVFEQMLANSFLPNAVTLASVLLACSHLGVLQLGRSIHGYIQRREVELDTVAYTALLDMYAKCGSIQTASKVFDQMPTRNVFTWSAMIGGLGIHGAVSRALDLFDQMKSKNMLPNSVTFVSLLSSCSHSGKVKEGREYFSSMTRDYGITATNEHYSCMVDLLGRAGFIEEALVLIEQMPMQPAPTVWGALLGACRIHKRLELAEQVANKIFVLERDLAGTHVLLSNIYGASEKWDMAKKTREVMNQRGLQKKLAFSSIEIDKSVDIFSAMDGSRCSDPRIAEVLAVVRFQLEELGYVLKR</sequence>
<name>A0A835VIU0_VANPL</name>
<dbReference type="PANTHER" id="PTHR47926">
    <property type="entry name" value="PENTATRICOPEPTIDE REPEAT-CONTAINING PROTEIN"/>
    <property type="match status" value="1"/>
</dbReference>
<evidence type="ECO:0000256" key="3">
    <source>
        <dbReference type="PROSITE-ProRule" id="PRU00708"/>
    </source>
</evidence>
<evidence type="ECO:0000313" key="5">
    <source>
        <dbReference type="Proteomes" id="UP000636800"/>
    </source>
</evidence>
<dbReference type="NCBIfam" id="TIGR00756">
    <property type="entry name" value="PPR"/>
    <property type="match status" value="5"/>
</dbReference>
<evidence type="ECO:0000256" key="2">
    <source>
        <dbReference type="ARBA" id="ARBA00061659"/>
    </source>
</evidence>
<feature type="repeat" description="PPR" evidence="3">
    <location>
        <begin position="323"/>
        <end position="353"/>
    </location>
</feature>
<dbReference type="GO" id="GO:0003723">
    <property type="term" value="F:RNA binding"/>
    <property type="evidence" value="ECO:0007669"/>
    <property type="project" value="InterPro"/>
</dbReference>
<dbReference type="FunFam" id="1.25.40.10:FF:000031">
    <property type="entry name" value="Pentatricopeptide repeat-containing protein mitochondrial"/>
    <property type="match status" value="1"/>
</dbReference>
<dbReference type="InterPro" id="IPR046960">
    <property type="entry name" value="PPR_At4g14850-like_plant"/>
</dbReference>
<feature type="repeat" description="PPR" evidence="3">
    <location>
        <begin position="389"/>
        <end position="419"/>
    </location>
</feature>
<accession>A0A835VIU0</accession>
<feature type="repeat" description="PPR" evidence="3">
    <location>
        <begin position="253"/>
        <end position="287"/>
    </location>
</feature>
<comment type="similarity">
    <text evidence="2">Belongs to the PPR family. PCMP-E subfamily.</text>
</comment>
<dbReference type="FunFam" id="1.25.40.10:FF:000280">
    <property type="entry name" value="Pentatricopeptide repeat-containing protein"/>
    <property type="match status" value="1"/>
</dbReference>
<dbReference type="EMBL" id="JADCNL010000001">
    <property type="protein sequence ID" value="KAG0498668.1"/>
    <property type="molecule type" value="Genomic_DNA"/>
</dbReference>
<evidence type="ECO:0000256" key="1">
    <source>
        <dbReference type="ARBA" id="ARBA00022737"/>
    </source>
</evidence>
<dbReference type="PROSITE" id="PS51375">
    <property type="entry name" value="PPR"/>
    <property type="match status" value="5"/>
</dbReference>
<reference evidence="4 5" key="1">
    <citation type="journal article" date="2020" name="Nat. Food">
        <title>A phased Vanilla planifolia genome enables genetic improvement of flavour and production.</title>
        <authorList>
            <person name="Hasing T."/>
            <person name="Tang H."/>
            <person name="Brym M."/>
            <person name="Khazi F."/>
            <person name="Huang T."/>
            <person name="Chambers A.H."/>
        </authorList>
    </citation>
    <scope>NUCLEOTIDE SEQUENCE [LARGE SCALE GENOMIC DNA]</scope>
    <source>
        <tissue evidence="4">Leaf</tissue>
    </source>
</reference>
<organism evidence="4 5">
    <name type="scientific">Vanilla planifolia</name>
    <name type="common">Vanilla</name>
    <dbReference type="NCBI Taxonomy" id="51239"/>
    <lineage>
        <taxon>Eukaryota</taxon>
        <taxon>Viridiplantae</taxon>
        <taxon>Streptophyta</taxon>
        <taxon>Embryophyta</taxon>
        <taxon>Tracheophyta</taxon>
        <taxon>Spermatophyta</taxon>
        <taxon>Magnoliopsida</taxon>
        <taxon>Liliopsida</taxon>
        <taxon>Asparagales</taxon>
        <taxon>Orchidaceae</taxon>
        <taxon>Vanilloideae</taxon>
        <taxon>Vanilleae</taxon>
        <taxon>Vanilla</taxon>
    </lineage>
</organism>
<dbReference type="Gene3D" id="1.25.40.10">
    <property type="entry name" value="Tetratricopeptide repeat domain"/>
    <property type="match status" value="3"/>
</dbReference>
<keyword evidence="5" id="KW-1185">Reference proteome</keyword>
<dbReference type="InterPro" id="IPR011990">
    <property type="entry name" value="TPR-like_helical_dom_sf"/>
</dbReference>
<dbReference type="OrthoDB" id="436852at2759"/>
<dbReference type="GO" id="GO:0009451">
    <property type="term" value="P:RNA modification"/>
    <property type="evidence" value="ECO:0007669"/>
    <property type="project" value="InterPro"/>
</dbReference>
<evidence type="ECO:0000313" key="4">
    <source>
        <dbReference type="EMBL" id="KAG0498668.1"/>
    </source>
</evidence>
<protein>
    <recommendedName>
        <fullName evidence="6">Pentatricopeptide repeat-containing protein</fullName>
    </recommendedName>
</protein>
<dbReference type="Pfam" id="PF01535">
    <property type="entry name" value="PPR"/>
    <property type="match status" value="4"/>
</dbReference>